<proteinExistence type="predicted"/>
<organism evidence="1 2">
    <name type="scientific">Desulfofervidus auxilii</name>
    <dbReference type="NCBI Taxonomy" id="1621989"/>
    <lineage>
        <taxon>Bacteria</taxon>
        <taxon>Pseudomonadati</taxon>
        <taxon>Thermodesulfobacteriota</taxon>
        <taxon>Candidatus Desulfofervidia</taxon>
        <taxon>Candidatus Desulfofervidales</taxon>
        <taxon>Candidatus Desulfofervidaceae</taxon>
        <taxon>Candidatus Desulfofervidus</taxon>
    </lineage>
</organism>
<accession>A0A7U4QMU8</accession>
<dbReference type="OrthoDB" id="5497495at2"/>
<dbReference type="RefSeq" id="WP_066066146.1">
    <property type="nucleotide sequence ID" value="NZ_CP013015.1"/>
</dbReference>
<dbReference type="Proteomes" id="UP000070560">
    <property type="component" value="Chromosome"/>
</dbReference>
<dbReference type="KEGG" id="daw:HS1_002473"/>
<dbReference type="InterPro" id="IPR029058">
    <property type="entry name" value="AB_hydrolase_fold"/>
</dbReference>
<dbReference type="EMBL" id="CP013015">
    <property type="protein sequence ID" value="AMM42255.1"/>
    <property type="molecule type" value="Genomic_DNA"/>
</dbReference>
<dbReference type="Gene3D" id="3.40.50.1820">
    <property type="entry name" value="alpha/beta hydrolase"/>
    <property type="match status" value="1"/>
</dbReference>
<dbReference type="AlphaFoldDB" id="A0A7U4QMU8"/>
<reference evidence="1 2" key="1">
    <citation type="submission" date="2015-10" db="EMBL/GenBank/DDBJ databases">
        <title>Candidatus Desulfofervidus auxilii, a hydrogenotrophic sulfate-reducing bacterium involved in the thermophilic anaerobic oxidation of methane.</title>
        <authorList>
            <person name="Krukenberg V."/>
            <person name="Richter M."/>
            <person name="Wegener G."/>
        </authorList>
    </citation>
    <scope>NUCLEOTIDE SEQUENCE [LARGE SCALE GENOMIC DNA]</scope>
    <source>
        <strain evidence="1 2">HS1</strain>
    </source>
</reference>
<gene>
    <name evidence="1" type="ORF">HS1_002473</name>
</gene>
<name>A0A7U4QMU8_DESA2</name>
<keyword evidence="1" id="KW-0449">Lipoprotein</keyword>
<evidence type="ECO:0000313" key="1">
    <source>
        <dbReference type="EMBL" id="AMM42255.1"/>
    </source>
</evidence>
<sequence length="465" mass="52003">MKRKIFGLRIPMVLICIVFLVLGTRLVWASNEVTRGTEAVQLFTQETGTNASLISFDRKQLVDNIYKYTWILKVGFGEFDKIGVYRVIKERAPWVPIVAPKAVMMIHGDATNFDNSFLGSTVSNKVSVDQSLGIFLAQNNVDVWGVDLRWTFVPDYYPGTAYPYCYIDGCTFMKNWNTALHVSDIMVGVKIARTVRGLTGSGFGKLLMLGHSRGGQFSLAYANRETQIPVFFRDLKGIIIVDMVYKFSPENQELRDAAYERYLAVKAKYDSGIYYSDEGTVMKYIAYLAATSPDDPSPIIPGFTNKQAALFVLSATYATFEPPLKPYVPFYHYLAGIFDQVGIPQGLQFTNPDYTLDIGLATPGFQSIGEDIDGEALMSDEVEVPYDDYLSEINIPVFYVGAAGGFGEYGIYTVTLLGSTDKKTLIVQLYPPEAVALDYGHSDLLWADNAKSLVWQPIYDWIKTH</sequence>
<dbReference type="SUPFAM" id="SSF53474">
    <property type="entry name" value="alpha/beta-Hydrolases"/>
    <property type="match status" value="1"/>
</dbReference>
<evidence type="ECO:0000313" key="2">
    <source>
        <dbReference type="Proteomes" id="UP000070560"/>
    </source>
</evidence>
<keyword evidence="2" id="KW-1185">Reference proteome</keyword>
<protein>
    <submittedName>
        <fullName evidence="1">Lipoprotein</fullName>
    </submittedName>
</protein>